<feature type="region of interest" description="Disordered" evidence="2">
    <location>
        <begin position="570"/>
        <end position="597"/>
    </location>
</feature>
<feature type="region of interest" description="Disordered" evidence="2">
    <location>
        <begin position="1"/>
        <end position="21"/>
    </location>
</feature>
<dbReference type="EMBL" id="BAABIP010000007">
    <property type="protein sequence ID" value="GAA4760819.1"/>
    <property type="molecule type" value="Genomic_DNA"/>
</dbReference>
<evidence type="ECO:0000256" key="2">
    <source>
        <dbReference type="SAM" id="MobiDB-lite"/>
    </source>
</evidence>
<evidence type="ECO:0000313" key="4">
    <source>
        <dbReference type="Proteomes" id="UP001500141"/>
    </source>
</evidence>
<proteinExistence type="predicted"/>
<organism evidence="3 4">
    <name type="scientific">Flavobacterium hankyongi</name>
    <dbReference type="NCBI Taxonomy" id="1176532"/>
    <lineage>
        <taxon>Bacteria</taxon>
        <taxon>Pseudomonadati</taxon>
        <taxon>Bacteroidota</taxon>
        <taxon>Flavobacteriia</taxon>
        <taxon>Flavobacteriales</taxon>
        <taxon>Flavobacteriaceae</taxon>
        <taxon>Flavobacterium</taxon>
    </lineage>
</organism>
<sequence length="1216" mass="137819">MRAPEFLEKEKANKEYVSHPEAEKSSIDEFESIFLQASNHVASGITKRKSLNNASNEFLASALKKRESLYQNNIVSQDYYDFAMWLTKNRTTLSTQEIKDKTFYVDESAIEPTQKFQPLDEEILIQLWDNLFYQIITYKSGYIREAILSILVADFFLKNQLSTNQTNEDLRKLAQARVVIPKVIFEKEDINSRKQLIKETLENLPLNAKELDKELDIILLQDEIESRKKIVTELKTVQRAYNKQNQKAYDLARKAYETTVSNLYANAETVEKTIIDPITNQERTVTDYVNLNIPAFEFEKEPELNVFPVNKTSSGPASEIEQLIALNEFETFDELITNFEETINQGNQYILENIQATETMINANGIILPVVNTSIIPSFTIGATSTIAKSPLTFLFNDSVEQSDIVAAQYKITFDDETFVTDTSFTDSIINNKLSVKVFLNGLNYFDKTSFIIEGYFTRSNGTKIKFSTNGSIIETILGGLKIIPESSIITYNLKAKGKYSIKPVLDSDDNSNNDDNTSNNDGSVLDYIPSGFGVKQVGIVDYRKVEQEVCCYVPGEVSHIENIMASEYKDRTTRSLQRREETNTSTTEKETEKLTDTTTSNRFEMNQEISSLLAQDDHFGMNSNFQSNWGTPKTTSYGLSVGADFATNTTKEESNNQAVTMAKDVTERALDRIVQKVKEERIVKVTNEFEETNTHGFDNRKNTSHISGVYRWIDKVYRNQVINYGKRLIYEFMIPEPAAFHKLASTITSSTGEVLTMPIDPRSTENNPLAITKISDLDWTIASHWAKQLNAIIEENPEQRIYHPVSFSENNMGIDVDAGRGLKSSSKHFALKLPEKYQATYIQGHIAIGKGYWEGVFNRFSAEIAVGETLIPVYSPDWYISQISTKVSINLQPKPYVGEIPVSVTSWDVKGVSGSLIVTCELTPDAYKEWQIKTFNAIISAYEQKLAEYNQKLKQLKSEIKGTNPGFYREVENTVLRKNCIEYLNSYDLTGIMVTKNEDSLTTGNTASDFHVKSDSPELEKYAARVKFFEQAFEWNLMSYNFYPMYWGEKGKLQQKYNVDEYNDPIFRAFLQSGMARVMVTVRPGFEEAVNWYMNTGQIWNGGQVPTVSDPLFLSIVDELRETNGEVEETWETRVPTSLTVIQAGSIGLEVEGLPCDDDCDDYKLFDSDGQPVLDGNGNPISTNPIKQNNGLPGETQNTPPIVLPDPNEEPSQEV</sequence>
<name>A0ABP8ZMN9_9FLAO</name>
<comment type="caution">
    <text evidence="3">The sequence shown here is derived from an EMBL/GenBank/DDBJ whole genome shotgun (WGS) entry which is preliminary data.</text>
</comment>
<reference evidence="4" key="1">
    <citation type="journal article" date="2019" name="Int. J. Syst. Evol. Microbiol.">
        <title>The Global Catalogue of Microorganisms (GCM) 10K type strain sequencing project: providing services to taxonomists for standard genome sequencing and annotation.</title>
        <authorList>
            <consortium name="The Broad Institute Genomics Platform"/>
            <consortium name="The Broad Institute Genome Sequencing Center for Infectious Disease"/>
            <person name="Wu L."/>
            <person name="Ma J."/>
        </authorList>
    </citation>
    <scope>NUCLEOTIDE SEQUENCE [LARGE SCALE GENOMIC DNA]</scope>
    <source>
        <strain evidence="4">JCM 18198</strain>
    </source>
</reference>
<accession>A0ABP8ZMN9</accession>
<keyword evidence="1" id="KW-0175">Coiled coil</keyword>
<feature type="coiled-coil region" evidence="1">
    <location>
        <begin position="933"/>
        <end position="960"/>
    </location>
</feature>
<protein>
    <submittedName>
        <fullName evidence="3">Uncharacterized protein</fullName>
    </submittedName>
</protein>
<feature type="compositionally biased region" description="Basic and acidic residues" evidence="2">
    <location>
        <begin position="570"/>
        <end position="596"/>
    </location>
</feature>
<evidence type="ECO:0000256" key="1">
    <source>
        <dbReference type="SAM" id="Coils"/>
    </source>
</evidence>
<feature type="compositionally biased region" description="Polar residues" evidence="2">
    <location>
        <begin position="1180"/>
        <end position="1201"/>
    </location>
</feature>
<dbReference type="Proteomes" id="UP001500141">
    <property type="component" value="Unassembled WGS sequence"/>
</dbReference>
<evidence type="ECO:0000313" key="3">
    <source>
        <dbReference type="EMBL" id="GAA4760819.1"/>
    </source>
</evidence>
<gene>
    <name evidence="3" type="ORF">GCM10023230_07220</name>
</gene>
<feature type="region of interest" description="Disordered" evidence="2">
    <location>
        <begin position="1168"/>
        <end position="1216"/>
    </location>
</feature>
<keyword evidence="4" id="KW-1185">Reference proteome</keyword>